<dbReference type="Proteomes" id="UP000240978">
    <property type="component" value="Unassembled WGS sequence"/>
</dbReference>
<dbReference type="OrthoDB" id="680438at2"/>
<evidence type="ECO:0000313" key="2">
    <source>
        <dbReference type="EMBL" id="PSL25459.1"/>
    </source>
</evidence>
<evidence type="ECO:0000256" key="1">
    <source>
        <dbReference type="SAM" id="SignalP"/>
    </source>
</evidence>
<protein>
    <submittedName>
        <fullName evidence="2">Uncharacterized protein</fullName>
    </submittedName>
</protein>
<feature type="chain" id="PRO_5015107498" evidence="1">
    <location>
        <begin position="29"/>
        <end position="100"/>
    </location>
</feature>
<keyword evidence="1" id="KW-0732">Signal</keyword>
<dbReference type="EMBL" id="PYGK01000013">
    <property type="protein sequence ID" value="PSL25459.1"/>
    <property type="molecule type" value="Genomic_DNA"/>
</dbReference>
<reference evidence="2 3" key="1">
    <citation type="submission" date="2018-03" db="EMBL/GenBank/DDBJ databases">
        <title>Genomic Encyclopedia of Archaeal and Bacterial Type Strains, Phase II (KMG-II): from individual species to whole genera.</title>
        <authorList>
            <person name="Goeker M."/>
        </authorList>
    </citation>
    <scope>NUCLEOTIDE SEQUENCE [LARGE SCALE GENOMIC DNA]</scope>
    <source>
        <strain evidence="2 3">DSM 18107</strain>
    </source>
</reference>
<gene>
    <name evidence="2" type="ORF">CLV42_113141</name>
</gene>
<feature type="signal peptide" evidence="1">
    <location>
        <begin position="1"/>
        <end position="28"/>
    </location>
</feature>
<organism evidence="2 3">
    <name type="scientific">Chitinophaga ginsengisoli</name>
    <dbReference type="NCBI Taxonomy" id="363837"/>
    <lineage>
        <taxon>Bacteria</taxon>
        <taxon>Pseudomonadati</taxon>
        <taxon>Bacteroidota</taxon>
        <taxon>Chitinophagia</taxon>
        <taxon>Chitinophagales</taxon>
        <taxon>Chitinophagaceae</taxon>
        <taxon>Chitinophaga</taxon>
    </lineage>
</organism>
<accession>A0A2P8FUQ8</accession>
<name>A0A2P8FUQ8_9BACT</name>
<comment type="caution">
    <text evidence="2">The sequence shown here is derived from an EMBL/GenBank/DDBJ whole genome shotgun (WGS) entry which is preliminary data.</text>
</comment>
<sequence length="100" mass="11246">MKKLLFGMGSAALLLTALTYTFHSKASAEPKVAAPAQVSAPCTGEAYKLINGVCQEGVKVWTRSEFDNVQHYYRCYYYYKWSDGSTSQEYYNINYAGCII</sequence>
<dbReference type="AlphaFoldDB" id="A0A2P8FUQ8"/>
<evidence type="ECO:0000313" key="3">
    <source>
        <dbReference type="Proteomes" id="UP000240978"/>
    </source>
</evidence>
<dbReference type="RefSeq" id="WP_106604732.1">
    <property type="nucleotide sequence ID" value="NZ_PYGK01000013.1"/>
</dbReference>
<proteinExistence type="predicted"/>
<keyword evidence="3" id="KW-1185">Reference proteome</keyword>